<dbReference type="EMBL" id="AOHC02000041">
    <property type="protein sequence ID" value="EMY76768.1"/>
    <property type="molecule type" value="Genomic_DNA"/>
</dbReference>
<organism evidence="1 2">
    <name type="scientific">Leptospira weilii serovar Ranarum str. ICFT</name>
    <dbReference type="NCBI Taxonomy" id="1218598"/>
    <lineage>
        <taxon>Bacteria</taxon>
        <taxon>Pseudomonadati</taxon>
        <taxon>Spirochaetota</taxon>
        <taxon>Spirochaetia</taxon>
        <taxon>Leptospirales</taxon>
        <taxon>Leptospiraceae</taxon>
        <taxon>Leptospira</taxon>
    </lineage>
</organism>
<dbReference type="Gene3D" id="3.40.50.1820">
    <property type="entry name" value="alpha/beta hydrolase"/>
    <property type="match status" value="1"/>
</dbReference>
<dbReference type="InterPro" id="IPR029058">
    <property type="entry name" value="AB_hydrolase_fold"/>
</dbReference>
<dbReference type="OrthoDB" id="8871309at2"/>
<keyword evidence="2" id="KW-1185">Reference proteome</keyword>
<reference evidence="1" key="1">
    <citation type="submission" date="2013-03" db="EMBL/GenBank/DDBJ databases">
        <authorList>
            <person name="Harkins D.M."/>
            <person name="Durkin A.S."/>
            <person name="Brinkac L.M."/>
            <person name="Haft D.H."/>
            <person name="Selengut J.D."/>
            <person name="Sanka R."/>
            <person name="DePew J."/>
            <person name="Purushe J."/>
            <person name="Hartskeerl R.A."/>
            <person name="Ahmed A."/>
            <person name="van der Linden H."/>
            <person name="Goris M.G.A."/>
            <person name="Vinetz J.M."/>
            <person name="Sutton G.G."/>
            <person name="Nierman W.C."/>
            <person name="Fouts D.E."/>
        </authorList>
    </citation>
    <scope>NUCLEOTIDE SEQUENCE [LARGE SCALE GENOMIC DNA]</scope>
    <source>
        <strain evidence="1">ICFT</strain>
    </source>
</reference>
<dbReference type="RefSeq" id="WP_003005979.1">
    <property type="nucleotide sequence ID" value="NZ_AOHC02000041.1"/>
</dbReference>
<name>N1WLU4_9LEPT</name>
<evidence type="ECO:0008006" key="3">
    <source>
        <dbReference type="Google" id="ProtNLM"/>
    </source>
</evidence>
<dbReference type="STRING" id="1218598.LEP1GSC060_3312"/>
<evidence type="ECO:0000313" key="1">
    <source>
        <dbReference type="EMBL" id="EMY76768.1"/>
    </source>
</evidence>
<comment type="caution">
    <text evidence="1">The sequence shown here is derived from an EMBL/GenBank/DDBJ whole genome shotgun (WGS) entry which is preliminary data.</text>
</comment>
<dbReference type="SUPFAM" id="SSF53474">
    <property type="entry name" value="alpha/beta-Hydrolases"/>
    <property type="match status" value="1"/>
</dbReference>
<gene>
    <name evidence="1" type="ORF">LEP1GSC060_3312</name>
</gene>
<sequence length="420" mass="46991">MPYKPTQTSMDLSKLLVRLAKDVSVGTLEGVRSILTESFDWSSEQLSQLSGVPLIQNTSLADFFSKSGESLKNAGEKTEQGLTQALTSTAKAMHVALDALENADMVVKRTLFENIPVSSIVGESFAGFVTTSDIRASFRLNGKDAEYQEIIMDWKNSELPRLILCIPGLFCDEGLWNAKGELPLSDTMKECGYYPIYLRFNPGVHLSTNAKSMLDLTENLLNSPEVKDETLDVISYSQGGLIFRSALYQARQKNSSFSERIRHALVINSPDGGSYIEKIGFWLGLGAESLPILPVSILGFIGNQRSDAIKDLSHGIIREEDWVRNDQIKRYVNDLYFGELDEVNATQIYSLVAKEESKWSSWIGDGIVEKPSLALLSDKVYRKKSDPASRVHCLFETSHYQVVTHPETRNILRRVLTDRF</sequence>
<dbReference type="Proteomes" id="UP000012313">
    <property type="component" value="Unassembled WGS sequence"/>
</dbReference>
<dbReference type="AlphaFoldDB" id="N1WLU4"/>
<protein>
    <recommendedName>
        <fullName evidence="3">Alpha/beta hydrolase</fullName>
    </recommendedName>
</protein>
<proteinExistence type="predicted"/>
<evidence type="ECO:0000313" key="2">
    <source>
        <dbReference type="Proteomes" id="UP000012313"/>
    </source>
</evidence>
<accession>N1WLU4</accession>